<dbReference type="PANTHER" id="PTHR18895">
    <property type="entry name" value="HEMK METHYLTRANSFERASE"/>
    <property type="match status" value="1"/>
</dbReference>
<organism evidence="2 3">
    <name type="scientific">Actinoallomurus oryzae</name>
    <dbReference type="NCBI Taxonomy" id="502180"/>
    <lineage>
        <taxon>Bacteria</taxon>
        <taxon>Bacillati</taxon>
        <taxon>Actinomycetota</taxon>
        <taxon>Actinomycetes</taxon>
        <taxon>Streptosporangiales</taxon>
        <taxon>Thermomonosporaceae</taxon>
        <taxon>Actinoallomurus</taxon>
    </lineage>
</organism>
<evidence type="ECO:0000313" key="3">
    <source>
        <dbReference type="Proteomes" id="UP001500503"/>
    </source>
</evidence>
<evidence type="ECO:0000259" key="1">
    <source>
        <dbReference type="Pfam" id="PF05175"/>
    </source>
</evidence>
<dbReference type="Gene3D" id="3.40.50.150">
    <property type="entry name" value="Vaccinia Virus protein VP39"/>
    <property type="match status" value="1"/>
</dbReference>
<comment type="caution">
    <text evidence="2">The sequence shown here is derived from an EMBL/GenBank/DDBJ whole genome shotgun (WGS) entry which is preliminary data.</text>
</comment>
<dbReference type="InterPro" id="IPR050320">
    <property type="entry name" value="N5-glutamine_MTase"/>
</dbReference>
<reference evidence="3" key="1">
    <citation type="journal article" date="2019" name="Int. J. Syst. Evol. Microbiol.">
        <title>The Global Catalogue of Microorganisms (GCM) 10K type strain sequencing project: providing services to taxonomists for standard genome sequencing and annotation.</title>
        <authorList>
            <consortium name="The Broad Institute Genomics Platform"/>
            <consortium name="The Broad Institute Genome Sequencing Center for Infectious Disease"/>
            <person name="Wu L."/>
            <person name="Ma J."/>
        </authorList>
    </citation>
    <scope>NUCLEOTIDE SEQUENCE [LARGE SCALE GENOMIC DNA]</scope>
    <source>
        <strain evidence="3">JCM 17933</strain>
    </source>
</reference>
<dbReference type="EMBL" id="BAABHF010000069">
    <property type="protein sequence ID" value="GAA4521177.1"/>
    <property type="molecule type" value="Genomic_DNA"/>
</dbReference>
<dbReference type="InterPro" id="IPR029063">
    <property type="entry name" value="SAM-dependent_MTases_sf"/>
</dbReference>
<keyword evidence="3" id="KW-1185">Reference proteome</keyword>
<dbReference type="Pfam" id="PF05175">
    <property type="entry name" value="MTS"/>
    <property type="match status" value="1"/>
</dbReference>
<keyword evidence="2" id="KW-0808">Transferase</keyword>
<proteinExistence type="predicted"/>
<feature type="domain" description="Methyltransferase small" evidence="1">
    <location>
        <begin position="199"/>
        <end position="314"/>
    </location>
</feature>
<sequence length="378" mass="41525">MVSTIYWTETNIPRSARWHSESATPPPRRVISADDRLKADTAYRLACEGTALLWRGDFPNARQLLRAMSRRIDRKPPRQADSPAESFHLHRRARGHRARVLGRLVVLLEDDYCLNLRRAPDVRRACTEAYGPPSEPTAVSLTELLGVLGAHQWRTKGVEVPALGARIHPHYGVFSPIRGEYVDLVAHAPLPAPAEHRAGPRTAFDLGTGTGVLAAVLAHRGIDHIVATDISVRALACARENVRRLRFTGRIDIVGPDLFPDGRAHLVVCNPPWIPARPTSALEQGVYDPGSTMLRSFLAGLATHLEPGGEGWLILSDLAERLGLRTRGELLAGIEAAGLRVVDRTDTKPRHPRARDTADPLHTARAAEVTSLWRLAGD</sequence>
<dbReference type="PROSITE" id="PS00092">
    <property type="entry name" value="N6_MTASE"/>
    <property type="match status" value="1"/>
</dbReference>
<name>A0ABP8R9R5_9ACTN</name>
<dbReference type="SUPFAM" id="SSF53335">
    <property type="entry name" value="S-adenosyl-L-methionine-dependent methyltransferases"/>
    <property type="match status" value="1"/>
</dbReference>
<keyword evidence="2" id="KW-0489">Methyltransferase</keyword>
<dbReference type="GO" id="GO:0008168">
    <property type="term" value="F:methyltransferase activity"/>
    <property type="evidence" value="ECO:0007669"/>
    <property type="project" value="UniProtKB-KW"/>
</dbReference>
<evidence type="ECO:0000313" key="2">
    <source>
        <dbReference type="EMBL" id="GAA4521177.1"/>
    </source>
</evidence>
<dbReference type="GO" id="GO:0032259">
    <property type="term" value="P:methylation"/>
    <property type="evidence" value="ECO:0007669"/>
    <property type="project" value="UniProtKB-KW"/>
</dbReference>
<dbReference type="CDD" id="cd02440">
    <property type="entry name" value="AdoMet_MTases"/>
    <property type="match status" value="1"/>
</dbReference>
<accession>A0ABP8R9R5</accession>
<dbReference type="PANTHER" id="PTHR18895:SF74">
    <property type="entry name" value="MTRF1L RELEASE FACTOR GLUTAMINE METHYLTRANSFERASE"/>
    <property type="match status" value="1"/>
</dbReference>
<dbReference type="InterPro" id="IPR002052">
    <property type="entry name" value="DNA_methylase_N6_adenine_CS"/>
</dbReference>
<protein>
    <submittedName>
        <fullName evidence="2">Class I SAM-dependent methyltransferase</fullName>
    </submittedName>
</protein>
<gene>
    <name evidence="2" type="ORF">GCM10023191_099170</name>
</gene>
<dbReference type="InterPro" id="IPR007848">
    <property type="entry name" value="Small_mtfrase_dom"/>
</dbReference>
<dbReference type="Proteomes" id="UP001500503">
    <property type="component" value="Unassembled WGS sequence"/>
</dbReference>